<gene>
    <name evidence="1" type="ORF">ACFSTE_18730</name>
</gene>
<protein>
    <recommendedName>
        <fullName evidence="3">DUF1842 domain-containing protein</fullName>
    </recommendedName>
</protein>
<accession>A0ABW5NBB1</accession>
<dbReference type="RefSeq" id="WP_176030141.1">
    <property type="nucleotide sequence ID" value="NZ_JBHSJV010000001.1"/>
</dbReference>
<keyword evidence="2" id="KW-1185">Reference proteome</keyword>
<dbReference type="Proteomes" id="UP001597459">
    <property type="component" value="Unassembled WGS sequence"/>
</dbReference>
<evidence type="ECO:0000313" key="2">
    <source>
        <dbReference type="Proteomes" id="UP001597459"/>
    </source>
</evidence>
<reference evidence="2" key="1">
    <citation type="journal article" date="2019" name="Int. J. Syst. Evol. Microbiol.">
        <title>The Global Catalogue of Microorganisms (GCM) 10K type strain sequencing project: providing services to taxonomists for standard genome sequencing and annotation.</title>
        <authorList>
            <consortium name="The Broad Institute Genomics Platform"/>
            <consortium name="The Broad Institute Genome Sequencing Center for Infectious Disease"/>
            <person name="Wu L."/>
            <person name="Ma J."/>
        </authorList>
    </citation>
    <scope>NUCLEOTIDE SEQUENCE [LARGE SCALE GENOMIC DNA]</scope>
    <source>
        <strain evidence="2">KCTC 42423</strain>
    </source>
</reference>
<comment type="caution">
    <text evidence="1">The sequence shown here is derived from an EMBL/GenBank/DDBJ whole genome shotgun (WGS) entry which is preliminary data.</text>
</comment>
<proteinExistence type="predicted"/>
<evidence type="ECO:0008006" key="3">
    <source>
        <dbReference type="Google" id="ProtNLM"/>
    </source>
</evidence>
<organism evidence="1 2">
    <name type="scientific">Aquimarina hainanensis</name>
    <dbReference type="NCBI Taxonomy" id="1578017"/>
    <lineage>
        <taxon>Bacteria</taxon>
        <taxon>Pseudomonadati</taxon>
        <taxon>Bacteroidota</taxon>
        <taxon>Flavobacteriia</taxon>
        <taxon>Flavobacteriales</taxon>
        <taxon>Flavobacteriaceae</taxon>
        <taxon>Aquimarina</taxon>
    </lineage>
</organism>
<name>A0ABW5NBB1_9FLAO</name>
<evidence type="ECO:0000313" key="1">
    <source>
        <dbReference type="EMBL" id="MFD2592880.1"/>
    </source>
</evidence>
<sequence>MTQTKLIDSIAKAIHSNPAFVEIEAGYSFYNPSSVNGPFGKFDLQIFSDNTVSGTMDIQTIWGLGTTTKLQLSGTYKEKANQHYFKLIGKGYESANLGKKKHYVEMEVSIEIEANWEKGKVAFGVSLPEVFGGLPAKMVYFRQPN</sequence>
<dbReference type="EMBL" id="JBHULX010000039">
    <property type="protein sequence ID" value="MFD2592880.1"/>
    <property type="molecule type" value="Genomic_DNA"/>
</dbReference>